<dbReference type="PANTHER" id="PTHR30572">
    <property type="entry name" value="MEMBRANE COMPONENT OF TRANSPORTER-RELATED"/>
    <property type="match status" value="1"/>
</dbReference>
<feature type="transmembrane region" description="Helical" evidence="7">
    <location>
        <begin position="453"/>
        <end position="470"/>
    </location>
</feature>
<keyword evidence="10" id="KW-1185">Reference proteome</keyword>
<dbReference type="Proteomes" id="UP001596496">
    <property type="component" value="Unassembled WGS sequence"/>
</dbReference>
<accession>A0ABW2NYA9</accession>
<feature type="transmembrane region" description="Helical" evidence="7">
    <location>
        <begin position="544"/>
        <end position="564"/>
    </location>
</feature>
<sequence>MNPLLLLRVHRGAATVLALLALSATLLVCALPRAFERSYDDALHGVLDDTAASLTDVTVEVRAPSTSALGTENAFAAGDRHFRGLLPAPVAQVMDHGPGADSHYGAKTIGTPVAGRLEGGARPYQYVDMAWLSGADRRIRYVAGAPPGAPVTLARVPGRPELTDVTLFEIALSKQASDKMGIPIGATLILGNSRPSLARVTGLYQALNPRDRYWQHNNDLLTVTVLRQPNLDAEELYITGLTSPQSLAKLSGEARALRYLWVLGVQNRALTARNAAPVIDGIGAYLRTIVTDANGPIAYDPQIRIAPYDLDTALPQVLGKFLDRLSTAQTLMFLILGGLITVAVGVLALAVQLLAERMRSGLTLARARGASLRQIVLTGTGAVSLALVPSVLAGYCLTFAFPGPATPIVHLGPLLITLVTIAFTAARLAAGHRSPIEDRRDDVVARRPSPRRIALEVVVVVLALAGAYLLRTRGLTTQTLRQGADPFLMLVPAALTVAAALITLRCYPYPLRLIVWAAARARSAVPFVGLTLAARARSVTSLPVLILLPALTVSVYGAVVGGALEQTQRLAAWQATGAAARVEASAELPADVVERVRRVPGVKEILPADKGIAQVGLGGRTATVVAVDLDAYRRILAGSPLDPPHAAPGLPGATIPALVSPDLAGMSSFEIGWHVRMKLTKAGVIREGLPGVSFTVNNLIVVPYDASKRAGFRTFTTMLLIAGQDIDGAKLKAATGNRRDILVSTFDESLRKVTATPLAGTIMTSFRVVTAALAVYALLTVIIALVIGAAERARALSYLRTLGLSERQASALTVLEITPLILLTACAGLLLGLALPSALGPAIDLSAYAGALTVGDYRLSPTTPVLLAAGLAAVSVLGAFLHARFGAHRSLGSALRVGE</sequence>
<feature type="transmembrane region" description="Helical" evidence="7">
    <location>
        <begin position="865"/>
        <end position="883"/>
    </location>
</feature>
<feature type="transmembrane region" description="Helical" evidence="7">
    <location>
        <begin position="811"/>
        <end position="835"/>
    </location>
</feature>
<evidence type="ECO:0000313" key="10">
    <source>
        <dbReference type="Proteomes" id="UP001596496"/>
    </source>
</evidence>
<keyword evidence="3 7" id="KW-0812">Transmembrane</keyword>
<dbReference type="InterPro" id="IPR050250">
    <property type="entry name" value="Macrolide_Exporter_MacB"/>
</dbReference>
<name>A0ABW2NYA9_9ACTN</name>
<protein>
    <submittedName>
        <fullName evidence="9">FtsX-like permease family protein</fullName>
    </submittedName>
</protein>
<keyword evidence="4 7" id="KW-1133">Transmembrane helix</keyword>
<dbReference type="RefSeq" id="WP_380823852.1">
    <property type="nucleotide sequence ID" value="NZ_JBHTCG010000001.1"/>
</dbReference>
<evidence type="ECO:0000313" key="9">
    <source>
        <dbReference type="EMBL" id="MFC7380865.1"/>
    </source>
</evidence>
<evidence type="ECO:0000259" key="8">
    <source>
        <dbReference type="Pfam" id="PF02687"/>
    </source>
</evidence>
<dbReference type="PANTHER" id="PTHR30572:SF4">
    <property type="entry name" value="ABC TRANSPORTER PERMEASE YTRF"/>
    <property type="match status" value="1"/>
</dbReference>
<reference evidence="10" key="1">
    <citation type="journal article" date="2019" name="Int. J. Syst. Evol. Microbiol.">
        <title>The Global Catalogue of Microorganisms (GCM) 10K type strain sequencing project: providing services to taxonomists for standard genome sequencing and annotation.</title>
        <authorList>
            <consortium name="The Broad Institute Genomics Platform"/>
            <consortium name="The Broad Institute Genome Sequencing Center for Infectious Disease"/>
            <person name="Wu L."/>
            <person name="Ma J."/>
        </authorList>
    </citation>
    <scope>NUCLEOTIDE SEQUENCE [LARGE SCALE GENOMIC DNA]</scope>
    <source>
        <strain evidence="10">CECT 7649</strain>
    </source>
</reference>
<feature type="transmembrane region" description="Helical" evidence="7">
    <location>
        <begin position="375"/>
        <end position="401"/>
    </location>
</feature>
<feature type="transmembrane region" description="Helical" evidence="7">
    <location>
        <begin position="768"/>
        <end position="790"/>
    </location>
</feature>
<evidence type="ECO:0000256" key="6">
    <source>
        <dbReference type="ARBA" id="ARBA00038076"/>
    </source>
</evidence>
<dbReference type="Pfam" id="PF02687">
    <property type="entry name" value="FtsX"/>
    <property type="match status" value="1"/>
</dbReference>
<evidence type="ECO:0000256" key="3">
    <source>
        <dbReference type="ARBA" id="ARBA00022692"/>
    </source>
</evidence>
<proteinExistence type="inferred from homology"/>
<evidence type="ECO:0000256" key="7">
    <source>
        <dbReference type="SAM" id="Phobius"/>
    </source>
</evidence>
<evidence type="ECO:0000256" key="1">
    <source>
        <dbReference type="ARBA" id="ARBA00004651"/>
    </source>
</evidence>
<feature type="transmembrane region" description="Helical" evidence="7">
    <location>
        <begin position="407"/>
        <end position="430"/>
    </location>
</feature>
<evidence type="ECO:0000256" key="2">
    <source>
        <dbReference type="ARBA" id="ARBA00022475"/>
    </source>
</evidence>
<dbReference type="EMBL" id="JBHTCG010000001">
    <property type="protein sequence ID" value="MFC7380865.1"/>
    <property type="molecule type" value="Genomic_DNA"/>
</dbReference>
<comment type="caution">
    <text evidence="9">The sequence shown here is derived from an EMBL/GenBank/DDBJ whole genome shotgun (WGS) entry which is preliminary data.</text>
</comment>
<feature type="domain" description="ABC3 transporter permease C-terminal" evidence="8">
    <location>
        <begin position="769"/>
        <end position="881"/>
    </location>
</feature>
<evidence type="ECO:0000256" key="5">
    <source>
        <dbReference type="ARBA" id="ARBA00023136"/>
    </source>
</evidence>
<feature type="transmembrane region" description="Helical" evidence="7">
    <location>
        <begin position="331"/>
        <end position="354"/>
    </location>
</feature>
<comment type="similarity">
    <text evidence="6">Belongs to the ABC-4 integral membrane protein family.</text>
</comment>
<evidence type="ECO:0000256" key="4">
    <source>
        <dbReference type="ARBA" id="ARBA00022989"/>
    </source>
</evidence>
<comment type="subcellular location">
    <subcellularLocation>
        <location evidence="1">Cell membrane</location>
        <topology evidence="1">Multi-pass membrane protein</topology>
    </subcellularLocation>
</comment>
<dbReference type="InterPro" id="IPR003838">
    <property type="entry name" value="ABC3_permease_C"/>
</dbReference>
<organism evidence="9 10">
    <name type="scientific">Sphaerisporangium rhizosphaerae</name>
    <dbReference type="NCBI Taxonomy" id="2269375"/>
    <lineage>
        <taxon>Bacteria</taxon>
        <taxon>Bacillati</taxon>
        <taxon>Actinomycetota</taxon>
        <taxon>Actinomycetes</taxon>
        <taxon>Streptosporangiales</taxon>
        <taxon>Streptosporangiaceae</taxon>
        <taxon>Sphaerisporangium</taxon>
    </lineage>
</organism>
<keyword evidence="5 7" id="KW-0472">Membrane</keyword>
<keyword evidence="2" id="KW-1003">Cell membrane</keyword>
<gene>
    <name evidence="9" type="ORF">ACFQSB_01525</name>
</gene>
<feature type="transmembrane region" description="Helical" evidence="7">
    <location>
        <begin position="490"/>
        <end position="507"/>
    </location>
</feature>